<evidence type="ECO:0000256" key="8">
    <source>
        <dbReference type="SAM" id="Phobius"/>
    </source>
</evidence>
<dbReference type="Proteomes" id="UP001204376">
    <property type="component" value="Unassembled WGS sequence"/>
</dbReference>
<reference evidence="10 11" key="1">
    <citation type="submission" date="2022-07" db="EMBL/GenBank/DDBJ databases">
        <title>Mucilaginibacter sp. JC4.</title>
        <authorList>
            <person name="Le V."/>
            <person name="Ko S.-R."/>
            <person name="Ahn C.-Y."/>
            <person name="Oh H.-M."/>
        </authorList>
    </citation>
    <scope>NUCLEOTIDE SEQUENCE [LARGE SCALE GENOMIC DNA]</scope>
    <source>
        <strain evidence="10 11">JC4</strain>
    </source>
</reference>
<protein>
    <submittedName>
        <fullName evidence="10">DUF5706 domain-containing protein</fullName>
    </submittedName>
</protein>
<organism evidence="10 11">
    <name type="scientific">Mucilaginibacter aquariorum</name>
    <dbReference type="NCBI Taxonomy" id="2967225"/>
    <lineage>
        <taxon>Bacteria</taxon>
        <taxon>Pseudomonadati</taxon>
        <taxon>Bacteroidota</taxon>
        <taxon>Sphingobacteriia</taxon>
        <taxon>Sphingobacteriales</taxon>
        <taxon>Sphingobacteriaceae</taxon>
        <taxon>Mucilaginibacter</taxon>
    </lineage>
</organism>
<keyword evidence="4" id="KW-0547">Nucleotide-binding</keyword>
<feature type="transmembrane region" description="Helical" evidence="8">
    <location>
        <begin position="247"/>
        <end position="266"/>
    </location>
</feature>
<keyword evidence="2" id="KW-1003">Cell membrane</keyword>
<evidence type="ECO:0000259" key="9">
    <source>
        <dbReference type="Pfam" id="PF18967"/>
    </source>
</evidence>
<gene>
    <name evidence="10" type="ORF">NPE20_03495</name>
</gene>
<dbReference type="SUPFAM" id="SSF109604">
    <property type="entry name" value="HD-domain/PDEase-like"/>
    <property type="match status" value="1"/>
</dbReference>
<evidence type="ECO:0000256" key="4">
    <source>
        <dbReference type="ARBA" id="ARBA00022741"/>
    </source>
</evidence>
<comment type="subcellular location">
    <subcellularLocation>
        <location evidence="1">Cell membrane</location>
    </subcellularLocation>
</comment>
<dbReference type="RefSeq" id="WP_256537212.1">
    <property type="nucleotide sequence ID" value="NZ_JANHOH010000001.1"/>
</dbReference>
<dbReference type="InterPro" id="IPR043760">
    <property type="entry name" value="PycTM_dom"/>
</dbReference>
<evidence type="ECO:0000256" key="5">
    <source>
        <dbReference type="ARBA" id="ARBA00022989"/>
    </source>
</evidence>
<evidence type="ECO:0000256" key="3">
    <source>
        <dbReference type="ARBA" id="ARBA00022692"/>
    </source>
</evidence>
<feature type="transmembrane region" description="Helical" evidence="8">
    <location>
        <begin position="272"/>
        <end position="296"/>
    </location>
</feature>
<sequence>MSTRIVLFNIKAYIEHVFLAKSKKNFHYHTYEHTVRLVNELKRIPGYRKLIENDKFKIEIAGWFYDISQLEYFEYGDRAVDTVRELLIAGGVEGPFIESVMLLLQPPKELATPASPLNSLLSEANCFYWFNKSFSIWSEALRKDTEVMECRQISVSEWLKQVMVNMQTFAFVDPLSGTQKRRLKKNLKKLEEQVSVMDHHYKILSDHQGGHRLTSDNNDKRDKGIETMFRISSSNNQRLTSLGDNKAHILITVNSIILSAIISILLRKLSDNVFLIYPTILLLSISLFSMIFAILATRPTIPNGRFSNEDINEQTANLLFFGNFYRMSLDDYTEGMLKMMDEKKFLYRALIRDVYGQGIVLGKKYLLLRVSYNIFMFGLIVSVLAFIIVVIINHSSLEPGFINKTQTN</sequence>
<evidence type="ECO:0000256" key="7">
    <source>
        <dbReference type="ARBA" id="ARBA00023136"/>
    </source>
</evidence>
<feature type="domain" description="Pycsar effector protein" evidence="9">
    <location>
        <begin position="228"/>
        <end position="388"/>
    </location>
</feature>
<evidence type="ECO:0000256" key="2">
    <source>
        <dbReference type="ARBA" id="ARBA00022475"/>
    </source>
</evidence>
<comment type="caution">
    <text evidence="10">The sequence shown here is derived from an EMBL/GenBank/DDBJ whole genome shotgun (WGS) entry which is preliminary data.</text>
</comment>
<name>A0ABT1SXB6_9SPHI</name>
<keyword evidence="7 8" id="KW-0472">Membrane</keyword>
<dbReference type="EMBL" id="JANHOH010000001">
    <property type="protein sequence ID" value="MCQ6957001.1"/>
    <property type="molecule type" value="Genomic_DNA"/>
</dbReference>
<evidence type="ECO:0000313" key="10">
    <source>
        <dbReference type="EMBL" id="MCQ6957001.1"/>
    </source>
</evidence>
<dbReference type="Pfam" id="PF18967">
    <property type="entry name" value="PycTM"/>
    <property type="match status" value="1"/>
</dbReference>
<keyword evidence="3 8" id="KW-0812">Transmembrane</keyword>
<keyword evidence="11" id="KW-1185">Reference proteome</keyword>
<accession>A0ABT1SXB6</accession>
<evidence type="ECO:0000313" key="11">
    <source>
        <dbReference type="Proteomes" id="UP001204376"/>
    </source>
</evidence>
<evidence type="ECO:0000256" key="1">
    <source>
        <dbReference type="ARBA" id="ARBA00004236"/>
    </source>
</evidence>
<evidence type="ECO:0000256" key="6">
    <source>
        <dbReference type="ARBA" id="ARBA00023118"/>
    </source>
</evidence>
<dbReference type="Gene3D" id="1.10.3210.10">
    <property type="entry name" value="Hypothetical protein af1432"/>
    <property type="match status" value="1"/>
</dbReference>
<proteinExistence type="predicted"/>
<keyword evidence="6" id="KW-0051">Antiviral defense</keyword>
<feature type="transmembrane region" description="Helical" evidence="8">
    <location>
        <begin position="372"/>
        <end position="392"/>
    </location>
</feature>
<keyword evidence="5 8" id="KW-1133">Transmembrane helix</keyword>